<dbReference type="Gene3D" id="2.40.30.200">
    <property type="match status" value="1"/>
</dbReference>
<feature type="domain" description="Siphovirus-type tail component RIFT-related" evidence="1">
    <location>
        <begin position="27"/>
        <end position="131"/>
    </location>
</feature>
<evidence type="ECO:0000313" key="3">
    <source>
        <dbReference type="Proteomes" id="UP000078582"/>
    </source>
</evidence>
<dbReference type="AlphaFoldDB" id="A0A192H543"/>
<evidence type="ECO:0000259" key="1">
    <source>
        <dbReference type="Pfam" id="PF05709"/>
    </source>
</evidence>
<dbReference type="Proteomes" id="UP000078582">
    <property type="component" value="Chromosome"/>
</dbReference>
<gene>
    <name evidence="2" type="ORF">AYR53_11605</name>
</gene>
<sequence length="279" mass="30968">MLGKPKLYVKLGNDPEVEVSNVINGLQFLGDSTSPNVLNTYRQNTGVDGQTLIASNFDKSTVNANFYLRYKSYYDFMLAKHEVYRLFSNRRSLRIRTDAEPALVKYVVATPFAITPTEDFANDSKFTIPFDNPSGYKYSLARSDEISTDNEAVQMGMYLPTNKDLSYHFTGTSFQVFNPSDIAIQPYEQRHDLRITIKFSGSSLTLTNTTNGTSWSYKNAAAKSDVIILDGINTTLNGAAASVNTDYGNIALNTGWNSISVTGATEVDITFSFPFIYIG</sequence>
<name>A0A192H543_9LACO</name>
<dbReference type="STRING" id="375175.AYR53_11605"/>
<dbReference type="OrthoDB" id="2194642at2"/>
<evidence type="ECO:0000313" key="2">
    <source>
        <dbReference type="EMBL" id="ANK63358.1"/>
    </source>
</evidence>
<organism evidence="2 3">
    <name type="scientific">Loigolactobacillus backii</name>
    <dbReference type="NCBI Taxonomy" id="375175"/>
    <lineage>
        <taxon>Bacteria</taxon>
        <taxon>Bacillati</taxon>
        <taxon>Bacillota</taxon>
        <taxon>Bacilli</taxon>
        <taxon>Lactobacillales</taxon>
        <taxon>Lactobacillaceae</taxon>
        <taxon>Loigolactobacillus</taxon>
    </lineage>
</organism>
<accession>A0A192H543</accession>
<dbReference type="RefSeq" id="WP_068280219.1">
    <property type="nucleotide sequence ID" value="NZ_CP014873.1"/>
</dbReference>
<dbReference type="InterPro" id="IPR008841">
    <property type="entry name" value="Siphovirus-type_tail_N"/>
</dbReference>
<protein>
    <submittedName>
        <fullName evidence="2">Phage tail protein</fullName>
    </submittedName>
</protein>
<dbReference type="EMBL" id="CP014873">
    <property type="protein sequence ID" value="ANK63358.1"/>
    <property type="molecule type" value="Genomic_DNA"/>
</dbReference>
<proteinExistence type="predicted"/>
<keyword evidence="3" id="KW-1185">Reference proteome</keyword>
<dbReference type="Pfam" id="PF05709">
    <property type="entry name" value="Sipho_tail"/>
    <property type="match status" value="1"/>
</dbReference>
<dbReference type="GeneID" id="42982907"/>
<reference evidence="2 3" key="1">
    <citation type="submission" date="2016-03" db="EMBL/GenBank/DDBJ databases">
        <title>Pediococcus and Lactobacillus from brewery environment - whole genome sequencing and assembly.</title>
        <authorList>
            <person name="Behr J."/>
            <person name="Geissler A.J."/>
            <person name="Vogel R.F."/>
        </authorList>
    </citation>
    <scope>NUCLEOTIDE SEQUENCE [LARGE SCALE GENOMIC DNA]</scope>
    <source>
        <strain evidence="2 3">TMW 1.1989</strain>
    </source>
</reference>